<proteinExistence type="predicted"/>
<dbReference type="AlphaFoldDB" id="A0A6I7D6T6"/>
<protein>
    <submittedName>
        <fullName evidence="2">Uncharacterized protein</fullName>
    </submittedName>
</protein>
<evidence type="ECO:0000256" key="1">
    <source>
        <dbReference type="SAM" id="Phobius"/>
    </source>
</evidence>
<keyword evidence="1" id="KW-0472">Membrane</keyword>
<feature type="transmembrane region" description="Helical" evidence="1">
    <location>
        <begin position="9"/>
        <end position="28"/>
    </location>
</feature>
<organism evidence="2 3">
    <name type="scientific">Proteus columbae</name>
    <dbReference type="NCBI Taxonomy" id="1987580"/>
    <lineage>
        <taxon>Bacteria</taxon>
        <taxon>Pseudomonadati</taxon>
        <taxon>Pseudomonadota</taxon>
        <taxon>Gammaproteobacteria</taxon>
        <taxon>Enterobacterales</taxon>
        <taxon>Morganellaceae</taxon>
        <taxon>Proteus</taxon>
    </lineage>
</organism>
<accession>A0A6I7D6T6</accession>
<keyword evidence="1" id="KW-0812">Transmembrane</keyword>
<dbReference type="KEGG" id="pcol:F1325_08080"/>
<evidence type="ECO:0000313" key="2">
    <source>
        <dbReference type="EMBL" id="QHN10424.1"/>
    </source>
</evidence>
<dbReference type="Proteomes" id="UP000464700">
    <property type="component" value="Chromosome"/>
</dbReference>
<name>A0A6I7D6T6_9GAMM</name>
<dbReference type="EMBL" id="CP043925">
    <property type="protein sequence ID" value="QHN10424.1"/>
    <property type="molecule type" value="Genomic_DNA"/>
</dbReference>
<feature type="transmembrane region" description="Helical" evidence="1">
    <location>
        <begin position="40"/>
        <end position="60"/>
    </location>
</feature>
<evidence type="ECO:0000313" key="3">
    <source>
        <dbReference type="Proteomes" id="UP000464700"/>
    </source>
</evidence>
<reference evidence="2 3" key="1">
    <citation type="submission" date="2019-09" db="EMBL/GenBank/DDBJ databases">
        <title>Emergence of a chromosome-mediated tetracycline resistance gene in Proteus strain.</title>
        <authorList>
            <person name="He D."/>
            <person name="Wang L."/>
        </authorList>
    </citation>
    <scope>NUCLEOTIDE SEQUENCE [LARGE SCALE GENOMIC DNA]</scope>
    <source>
        <strain evidence="2 3">T60</strain>
    </source>
</reference>
<sequence>MKKHSYSQLVSYVFSILFIIAVFLYWKIEIKEYVIVSNVSIKIALGFSVIVSLVCFFFIYKKPTFNKEIKNLLIFPLALIMIIFIIVYFILSNIVYFTSGEISSYKSSYSYVEGRRSCSGIKINDESEGEVKICAKIVHGNIYETGNAEVLKKANAIGFELISAKTY</sequence>
<feature type="transmembrane region" description="Helical" evidence="1">
    <location>
        <begin position="72"/>
        <end position="97"/>
    </location>
</feature>
<dbReference type="RefSeq" id="WP_109372550.1">
    <property type="nucleotide sequence ID" value="NZ_CP043925.1"/>
</dbReference>
<gene>
    <name evidence="2" type="ORF">F1325_08080</name>
</gene>
<keyword evidence="3" id="KW-1185">Reference proteome</keyword>
<keyword evidence="1" id="KW-1133">Transmembrane helix</keyword>